<evidence type="ECO:0000313" key="4">
    <source>
        <dbReference type="Proteomes" id="UP000267251"/>
    </source>
</evidence>
<evidence type="ECO:0000256" key="2">
    <source>
        <dbReference type="SAM" id="SignalP"/>
    </source>
</evidence>
<accession>A0A4P9Y0W5</accession>
<feature type="region of interest" description="Disordered" evidence="1">
    <location>
        <begin position="31"/>
        <end position="75"/>
    </location>
</feature>
<organism evidence="3 4">
    <name type="scientific">Piptocephalis cylindrospora</name>
    <dbReference type="NCBI Taxonomy" id="1907219"/>
    <lineage>
        <taxon>Eukaryota</taxon>
        <taxon>Fungi</taxon>
        <taxon>Fungi incertae sedis</taxon>
        <taxon>Zoopagomycota</taxon>
        <taxon>Zoopagomycotina</taxon>
        <taxon>Zoopagomycetes</taxon>
        <taxon>Zoopagales</taxon>
        <taxon>Piptocephalidaceae</taxon>
        <taxon>Piptocephalis</taxon>
    </lineage>
</organism>
<feature type="compositionally biased region" description="Basic residues" evidence="1">
    <location>
        <begin position="61"/>
        <end position="75"/>
    </location>
</feature>
<dbReference type="Proteomes" id="UP000267251">
    <property type="component" value="Unassembled WGS sequence"/>
</dbReference>
<feature type="chain" id="PRO_5020463399" evidence="2">
    <location>
        <begin position="24"/>
        <end position="194"/>
    </location>
</feature>
<reference evidence="4" key="1">
    <citation type="journal article" date="2018" name="Nat. Microbiol.">
        <title>Leveraging single-cell genomics to expand the fungal tree of life.</title>
        <authorList>
            <person name="Ahrendt S.R."/>
            <person name="Quandt C.A."/>
            <person name="Ciobanu D."/>
            <person name="Clum A."/>
            <person name="Salamov A."/>
            <person name="Andreopoulos B."/>
            <person name="Cheng J.F."/>
            <person name="Woyke T."/>
            <person name="Pelin A."/>
            <person name="Henrissat B."/>
            <person name="Reynolds N.K."/>
            <person name="Benny G.L."/>
            <person name="Smith M.E."/>
            <person name="James T.Y."/>
            <person name="Grigoriev I.V."/>
        </authorList>
    </citation>
    <scope>NUCLEOTIDE SEQUENCE [LARGE SCALE GENOMIC DNA]</scope>
</reference>
<sequence>MQLPALLFTLILAITIPTALVQSAPVHEDEFIHPTSSPSMHKLKTSRTPERANSMPLPVNHQHHGHSSDNRHRRQSHPIRVRFHAVGEYFIHLPKKYSILNHYYKNPSPSNIRQVNKYIDACRKEVNELDDKVPYNDEAKIIKGMDGVSRNISNKDELYDEVALRALKELENTKPELMKDLRAASESFNALRKN</sequence>
<dbReference type="EMBL" id="KZ988326">
    <property type="protein sequence ID" value="RKP12456.1"/>
    <property type="molecule type" value="Genomic_DNA"/>
</dbReference>
<protein>
    <submittedName>
        <fullName evidence="3">Uncharacterized protein</fullName>
    </submittedName>
</protein>
<evidence type="ECO:0000256" key="1">
    <source>
        <dbReference type="SAM" id="MobiDB-lite"/>
    </source>
</evidence>
<dbReference type="AlphaFoldDB" id="A0A4P9Y0W5"/>
<name>A0A4P9Y0W5_9FUNG</name>
<keyword evidence="2" id="KW-0732">Signal</keyword>
<evidence type="ECO:0000313" key="3">
    <source>
        <dbReference type="EMBL" id="RKP12456.1"/>
    </source>
</evidence>
<gene>
    <name evidence="3" type="ORF">BJ684DRAFT_17061</name>
</gene>
<feature type="signal peptide" evidence="2">
    <location>
        <begin position="1"/>
        <end position="23"/>
    </location>
</feature>
<keyword evidence="4" id="KW-1185">Reference proteome</keyword>
<proteinExistence type="predicted"/>